<dbReference type="Proteomes" id="UP000261166">
    <property type="component" value="Unassembled WGS sequence"/>
</dbReference>
<keyword evidence="1" id="KW-1133">Transmembrane helix</keyword>
<feature type="transmembrane region" description="Helical" evidence="1">
    <location>
        <begin position="43"/>
        <end position="63"/>
    </location>
</feature>
<keyword evidence="1" id="KW-0472">Membrane</keyword>
<reference evidence="2 3" key="1">
    <citation type="submission" date="2018-08" db="EMBL/GenBank/DDBJ databases">
        <title>A genome reference for cultivated species of the human gut microbiota.</title>
        <authorList>
            <person name="Zou Y."/>
            <person name="Xue W."/>
            <person name="Luo G."/>
        </authorList>
    </citation>
    <scope>NUCLEOTIDE SEQUENCE [LARGE SCALE GENOMIC DNA]</scope>
    <source>
        <strain evidence="2 3">AF26-4BH</strain>
    </source>
</reference>
<dbReference type="EMBL" id="QVLU01000007">
    <property type="protein sequence ID" value="RGE72182.1"/>
    <property type="molecule type" value="Genomic_DNA"/>
</dbReference>
<evidence type="ECO:0000313" key="2">
    <source>
        <dbReference type="EMBL" id="RGE72182.1"/>
    </source>
</evidence>
<protein>
    <submittedName>
        <fullName evidence="2">Uncharacterized protein</fullName>
    </submittedName>
</protein>
<evidence type="ECO:0000256" key="1">
    <source>
        <dbReference type="SAM" id="Phobius"/>
    </source>
</evidence>
<name>A0A3E3IYN3_9FIRM</name>
<keyword evidence="1" id="KW-0812">Transmembrane</keyword>
<gene>
    <name evidence="2" type="ORF">DWY69_09780</name>
</gene>
<organism evidence="2 3">
    <name type="scientific">Eisenbergiella massiliensis</name>
    <dbReference type="NCBI Taxonomy" id="1720294"/>
    <lineage>
        <taxon>Bacteria</taxon>
        <taxon>Bacillati</taxon>
        <taxon>Bacillota</taxon>
        <taxon>Clostridia</taxon>
        <taxon>Lachnospirales</taxon>
        <taxon>Lachnospiraceae</taxon>
        <taxon>Eisenbergiella</taxon>
    </lineage>
</organism>
<evidence type="ECO:0000313" key="3">
    <source>
        <dbReference type="Proteomes" id="UP000261166"/>
    </source>
</evidence>
<sequence length="128" mass="14778">MFTICRSGGRSNDFVRIYAGRQRLEPFAVPMHPVFHGKLLQAFFIRTFFFQLAALLLAQVHIFHVRNPQLRQLAAAGRAIHLVAVENVNSTAIFAVMDIHHDESLLFFLTLRPVFDMYRTGKQKTLFF</sequence>
<dbReference type="AlphaFoldDB" id="A0A3E3IYN3"/>
<accession>A0A3E3IYN3</accession>
<comment type="caution">
    <text evidence="2">The sequence shown here is derived from an EMBL/GenBank/DDBJ whole genome shotgun (WGS) entry which is preliminary data.</text>
</comment>
<proteinExistence type="predicted"/>